<name>A0A0R2KVX1_9LACO</name>
<dbReference type="PATRIC" id="fig|331679.3.peg.361"/>
<evidence type="ECO:0000259" key="1">
    <source>
        <dbReference type="SMART" id="SM00986"/>
    </source>
</evidence>
<dbReference type="STRING" id="331679.IV81_GL000355"/>
<dbReference type="InterPro" id="IPR047124">
    <property type="entry name" value="HI_0220.2"/>
</dbReference>
<dbReference type="AlphaFoldDB" id="A0A0R2KVX1"/>
<dbReference type="SMART" id="SM00987">
    <property type="entry name" value="UreE_C"/>
    <property type="match status" value="1"/>
</dbReference>
<dbReference type="CDD" id="cd10033">
    <property type="entry name" value="UDG_like"/>
    <property type="match status" value="1"/>
</dbReference>
<dbReference type="PANTHER" id="PTHR42160">
    <property type="entry name" value="URACIL-DNA GLYCOSYLASE SUPERFAMILY PROTEIN"/>
    <property type="match status" value="1"/>
</dbReference>
<keyword evidence="3" id="KW-1185">Reference proteome</keyword>
<dbReference type="EMBL" id="JQBX01000012">
    <property type="protein sequence ID" value="KRN93614.1"/>
    <property type="molecule type" value="Genomic_DNA"/>
</dbReference>
<feature type="domain" description="Uracil-DNA glycosylase-like" evidence="1">
    <location>
        <begin position="28"/>
        <end position="185"/>
    </location>
</feature>
<evidence type="ECO:0000313" key="2">
    <source>
        <dbReference type="EMBL" id="KRN93614.1"/>
    </source>
</evidence>
<evidence type="ECO:0000313" key="3">
    <source>
        <dbReference type="Proteomes" id="UP000051859"/>
    </source>
</evidence>
<dbReference type="Pfam" id="PF03167">
    <property type="entry name" value="UDG"/>
    <property type="match status" value="1"/>
</dbReference>
<dbReference type="Gene3D" id="3.40.470.10">
    <property type="entry name" value="Uracil-DNA glycosylase-like domain"/>
    <property type="match status" value="1"/>
</dbReference>
<dbReference type="InterPro" id="IPR005122">
    <property type="entry name" value="Uracil-DNA_glycosylase-like"/>
</dbReference>
<reference evidence="2 3" key="1">
    <citation type="journal article" date="2015" name="Genome Announc.">
        <title>Expanding the biotechnology potential of lactobacilli through comparative genomics of 213 strains and associated genera.</title>
        <authorList>
            <person name="Sun Z."/>
            <person name="Harris H.M."/>
            <person name="McCann A."/>
            <person name="Guo C."/>
            <person name="Argimon S."/>
            <person name="Zhang W."/>
            <person name="Yang X."/>
            <person name="Jeffery I.B."/>
            <person name="Cooney J.C."/>
            <person name="Kagawa T.F."/>
            <person name="Liu W."/>
            <person name="Song Y."/>
            <person name="Salvetti E."/>
            <person name="Wrobel A."/>
            <person name="Rasinkangas P."/>
            <person name="Parkhill J."/>
            <person name="Rea M.C."/>
            <person name="O'Sullivan O."/>
            <person name="Ritari J."/>
            <person name="Douillard F.P."/>
            <person name="Paul Ross R."/>
            <person name="Yang R."/>
            <person name="Briner A.E."/>
            <person name="Felis G.E."/>
            <person name="de Vos W.M."/>
            <person name="Barrangou R."/>
            <person name="Klaenhammer T.R."/>
            <person name="Caufield P.W."/>
            <person name="Cui Y."/>
            <person name="Zhang H."/>
            <person name="O'Toole P.W."/>
        </authorList>
    </citation>
    <scope>NUCLEOTIDE SEQUENCE [LARGE SCALE GENOMIC DNA]</scope>
    <source>
        <strain evidence="2 3">DSM 18001</strain>
    </source>
</reference>
<dbReference type="PANTHER" id="PTHR42160:SF1">
    <property type="entry name" value="URACIL-DNA GLYCOSYLASE SUPERFAMILY PROTEIN"/>
    <property type="match status" value="1"/>
</dbReference>
<organism evidence="2 3">
    <name type="scientific">Pediococcus stilesii</name>
    <dbReference type="NCBI Taxonomy" id="331679"/>
    <lineage>
        <taxon>Bacteria</taxon>
        <taxon>Bacillati</taxon>
        <taxon>Bacillota</taxon>
        <taxon>Bacilli</taxon>
        <taxon>Lactobacillales</taxon>
        <taxon>Lactobacillaceae</taxon>
        <taxon>Pediococcus</taxon>
    </lineage>
</organism>
<dbReference type="InterPro" id="IPR036895">
    <property type="entry name" value="Uracil-DNA_glycosylase-like_sf"/>
</dbReference>
<sequence>MDYNMPFFNEIMQDPENAEYTSKGWHPIYEVNAHAKILIVGQAPGKRVQDTEIMWNDPSGDRLRNWMGISRDTFYNSGEIAVLPMDFYYPGKAKSGDVPPRKDVAERWHQRMIDFMPDIELTILIGSYSQKHYLNVPKSAKITDLIRNYYDFLPKYFPIVHPSPRNNIWLAKNPWFEQDVVPELQNRVREILTK</sequence>
<dbReference type="Proteomes" id="UP000051859">
    <property type="component" value="Unassembled WGS sequence"/>
</dbReference>
<dbReference type="RefSeq" id="WP_057803385.1">
    <property type="nucleotide sequence ID" value="NZ_JQBX01000012.1"/>
</dbReference>
<dbReference type="SMART" id="SM00986">
    <property type="entry name" value="UDG"/>
    <property type="match status" value="1"/>
</dbReference>
<accession>A0A0R2KVX1</accession>
<gene>
    <name evidence="2" type="ORF">IV81_GL000355</name>
</gene>
<proteinExistence type="predicted"/>
<comment type="caution">
    <text evidence="2">The sequence shown here is derived from an EMBL/GenBank/DDBJ whole genome shotgun (WGS) entry which is preliminary data.</text>
</comment>
<protein>
    <submittedName>
        <fullName evidence="2">Uracil-DNA glycosylase</fullName>
    </submittedName>
</protein>
<dbReference type="SUPFAM" id="SSF52141">
    <property type="entry name" value="Uracil-DNA glycosylase-like"/>
    <property type="match status" value="1"/>
</dbReference>